<evidence type="ECO:0000313" key="4">
    <source>
        <dbReference type="Proteomes" id="UP000254134"/>
    </source>
</evidence>
<dbReference type="PROSITE" id="PS51898">
    <property type="entry name" value="TYR_RECOMBINASE"/>
    <property type="match status" value="1"/>
</dbReference>
<dbReference type="EMBL" id="QQZY01000008">
    <property type="protein sequence ID" value="RDI73607.1"/>
    <property type="molecule type" value="Genomic_DNA"/>
</dbReference>
<gene>
    <name evidence="3" type="ORF">Gocc_2748</name>
</gene>
<evidence type="ECO:0000256" key="1">
    <source>
        <dbReference type="ARBA" id="ARBA00023172"/>
    </source>
</evidence>
<evidence type="ECO:0000313" key="3">
    <source>
        <dbReference type="EMBL" id="RDI73607.1"/>
    </source>
</evidence>
<dbReference type="AlphaFoldDB" id="A0A7M2YVX5"/>
<dbReference type="InterPro" id="IPR013762">
    <property type="entry name" value="Integrase-like_cat_sf"/>
</dbReference>
<dbReference type="GO" id="GO:0003677">
    <property type="term" value="F:DNA binding"/>
    <property type="evidence" value="ECO:0007669"/>
    <property type="project" value="InterPro"/>
</dbReference>
<keyword evidence="4" id="KW-1185">Reference proteome</keyword>
<keyword evidence="1" id="KW-0233">DNA recombination</keyword>
<dbReference type="Pfam" id="PF00589">
    <property type="entry name" value="Phage_integrase"/>
    <property type="match status" value="1"/>
</dbReference>
<proteinExistence type="predicted"/>
<dbReference type="Gene3D" id="1.10.443.10">
    <property type="entry name" value="Intergrase catalytic core"/>
    <property type="match status" value="1"/>
</dbReference>
<dbReference type="PANTHER" id="PTHR30349">
    <property type="entry name" value="PHAGE INTEGRASE-RELATED"/>
    <property type="match status" value="1"/>
</dbReference>
<sequence length="287" mass="32022">MRDFARYADWSGHRGPLTSGLAVGWALSSRSSDPAQPARRLAAVRQFARYLALLEPATEVPPDGLLGRVPHRRRAHIFSEVELAALLREASLLLPRRGLRPRTYVTFFSLLVSTGLRLSEACQLDCGDVDLDAGVLTIREGKFRKSRLVPLHPSAAAALARYAAERDRCCDPVEPGRFFRTERAPALTAAAVEKTFSRIGQRLGWTAQGRACRPRIHDLRHTFAVRRLLGWYEEGADLERKLLALSTYLGHAKVSDTYWYLTGVPELLAIAAQRFERYARAEQGGTS</sequence>
<dbReference type="GO" id="GO:0006310">
    <property type="term" value="P:DNA recombination"/>
    <property type="evidence" value="ECO:0007669"/>
    <property type="project" value="UniProtKB-KW"/>
</dbReference>
<reference evidence="3 4" key="1">
    <citation type="submission" date="2018-07" db="EMBL/GenBank/DDBJ databases">
        <title>High-quality-draft genome sequence of Gaiella occulta.</title>
        <authorList>
            <person name="Severino R."/>
            <person name="Froufe H.J.C."/>
            <person name="Rainey F.A."/>
            <person name="Barroso C."/>
            <person name="Albuquerque L."/>
            <person name="Lobo-Da-Cunha A."/>
            <person name="Da Costa M.S."/>
            <person name="Egas C."/>
        </authorList>
    </citation>
    <scope>NUCLEOTIDE SEQUENCE [LARGE SCALE GENOMIC DNA]</scope>
    <source>
        <strain evidence="3 4">F2-233</strain>
    </source>
</reference>
<accession>A0A7M2YVX5</accession>
<comment type="caution">
    <text evidence="3">The sequence shown here is derived from an EMBL/GenBank/DDBJ whole genome shotgun (WGS) entry which is preliminary data.</text>
</comment>
<feature type="domain" description="Tyr recombinase" evidence="2">
    <location>
        <begin position="73"/>
        <end position="273"/>
    </location>
</feature>
<dbReference type="InterPro" id="IPR002104">
    <property type="entry name" value="Integrase_catalytic"/>
</dbReference>
<evidence type="ECO:0000259" key="2">
    <source>
        <dbReference type="PROSITE" id="PS51898"/>
    </source>
</evidence>
<dbReference type="PANTHER" id="PTHR30349:SF81">
    <property type="entry name" value="TYROSINE RECOMBINASE XERC"/>
    <property type="match status" value="1"/>
</dbReference>
<dbReference type="RefSeq" id="WP_220150639.1">
    <property type="nucleotide sequence ID" value="NZ_QQZY01000008.1"/>
</dbReference>
<reference evidence="4" key="2">
    <citation type="journal article" date="2019" name="MicrobiologyOpen">
        <title>High-quality draft genome sequence of Gaiella occulta isolated from a 150 meter deep mineral water borehole and comparison with the genome sequences of other deep-branching lineages of the phylum Actinobacteria.</title>
        <authorList>
            <person name="Severino R."/>
            <person name="Froufe H.J.C."/>
            <person name="Barroso C."/>
            <person name="Albuquerque L."/>
            <person name="Lobo-da-Cunha A."/>
            <person name="da Costa M.S."/>
            <person name="Egas C."/>
        </authorList>
    </citation>
    <scope>NUCLEOTIDE SEQUENCE [LARGE SCALE GENOMIC DNA]</scope>
    <source>
        <strain evidence="4">F2-233</strain>
    </source>
</reference>
<dbReference type="InterPro" id="IPR050090">
    <property type="entry name" value="Tyrosine_recombinase_XerCD"/>
</dbReference>
<dbReference type="Proteomes" id="UP000254134">
    <property type="component" value="Unassembled WGS sequence"/>
</dbReference>
<protein>
    <submittedName>
        <fullName evidence="3">Site-specific recombinase XerD</fullName>
    </submittedName>
</protein>
<dbReference type="SUPFAM" id="SSF56349">
    <property type="entry name" value="DNA breaking-rejoining enzymes"/>
    <property type="match status" value="1"/>
</dbReference>
<name>A0A7M2YVX5_9ACTN</name>
<dbReference type="GO" id="GO:0015074">
    <property type="term" value="P:DNA integration"/>
    <property type="evidence" value="ECO:0007669"/>
    <property type="project" value="InterPro"/>
</dbReference>
<organism evidence="3 4">
    <name type="scientific">Gaiella occulta</name>
    <dbReference type="NCBI Taxonomy" id="1002870"/>
    <lineage>
        <taxon>Bacteria</taxon>
        <taxon>Bacillati</taxon>
        <taxon>Actinomycetota</taxon>
        <taxon>Thermoleophilia</taxon>
        <taxon>Gaiellales</taxon>
        <taxon>Gaiellaceae</taxon>
        <taxon>Gaiella</taxon>
    </lineage>
</organism>
<dbReference type="InterPro" id="IPR011010">
    <property type="entry name" value="DNA_brk_join_enz"/>
</dbReference>